<dbReference type="InterPro" id="IPR016187">
    <property type="entry name" value="CTDL_fold"/>
</dbReference>
<accession>A0A4Q1C1G9</accession>
<evidence type="ECO:0000256" key="1">
    <source>
        <dbReference type="SAM" id="MobiDB-lite"/>
    </source>
</evidence>
<evidence type="ECO:0000259" key="2">
    <source>
        <dbReference type="Pfam" id="PF03781"/>
    </source>
</evidence>
<dbReference type="InterPro" id="IPR019868">
    <property type="entry name" value="Glid_motil-assoc_GldJ-short"/>
</dbReference>
<dbReference type="Pfam" id="PF03781">
    <property type="entry name" value="FGE-sulfatase"/>
    <property type="match status" value="1"/>
</dbReference>
<dbReference type="OrthoDB" id="1491336at2"/>
<reference evidence="3 4" key="1">
    <citation type="submission" date="2019-01" db="EMBL/GenBank/DDBJ databases">
        <title>Cytophagaceae bacterium strain CAR-16.</title>
        <authorList>
            <person name="Chen W.-M."/>
        </authorList>
    </citation>
    <scope>NUCLEOTIDE SEQUENCE [LARGE SCALE GENOMIC DNA]</scope>
    <source>
        <strain evidence="3 4">CAR-16</strain>
    </source>
</reference>
<dbReference type="EMBL" id="SDHY01000002">
    <property type="protein sequence ID" value="RXK50992.1"/>
    <property type="molecule type" value="Genomic_DNA"/>
</dbReference>
<dbReference type="RefSeq" id="WP_129026602.1">
    <property type="nucleotide sequence ID" value="NZ_SDHY01000002.1"/>
</dbReference>
<dbReference type="Gene3D" id="3.90.1580.10">
    <property type="entry name" value="paralog of FGE (formylglycine-generating enzyme)"/>
    <property type="match status" value="1"/>
</dbReference>
<dbReference type="AlphaFoldDB" id="A0A4Q1C1G9"/>
<dbReference type="InterPro" id="IPR051043">
    <property type="entry name" value="Sulfatase_Mod_Factor_Kinase"/>
</dbReference>
<dbReference type="NCBIfam" id="TIGR03530">
    <property type="entry name" value="GldJ_short"/>
    <property type="match status" value="1"/>
</dbReference>
<dbReference type="Proteomes" id="UP000289455">
    <property type="component" value="Unassembled WGS sequence"/>
</dbReference>
<organism evidence="3 4">
    <name type="scientific">Aquirufa rosea</name>
    <dbReference type="NCBI Taxonomy" id="2509241"/>
    <lineage>
        <taxon>Bacteria</taxon>
        <taxon>Pseudomonadati</taxon>
        <taxon>Bacteroidota</taxon>
        <taxon>Cytophagia</taxon>
        <taxon>Cytophagales</taxon>
        <taxon>Flectobacillaceae</taxon>
        <taxon>Aquirufa</taxon>
    </lineage>
</organism>
<dbReference type="InterPro" id="IPR005532">
    <property type="entry name" value="SUMF_dom"/>
</dbReference>
<name>A0A4Q1C1G9_9BACT</name>
<dbReference type="InterPro" id="IPR042095">
    <property type="entry name" value="SUMF_sf"/>
</dbReference>
<feature type="region of interest" description="Disordered" evidence="1">
    <location>
        <begin position="189"/>
        <end position="214"/>
    </location>
</feature>
<dbReference type="PANTHER" id="PTHR23150:SF19">
    <property type="entry name" value="FORMYLGLYCINE-GENERATING ENZYME"/>
    <property type="match status" value="1"/>
</dbReference>
<keyword evidence="4" id="KW-1185">Reference proteome</keyword>
<keyword evidence="3" id="KW-0449">Lipoprotein</keyword>
<dbReference type="SUPFAM" id="SSF56436">
    <property type="entry name" value="C-type lectin-like"/>
    <property type="match status" value="1"/>
</dbReference>
<feature type="compositionally biased region" description="Low complexity" evidence="1">
    <location>
        <begin position="202"/>
        <end position="214"/>
    </location>
</feature>
<dbReference type="GO" id="GO:0120147">
    <property type="term" value="F:formylglycine-generating oxidase activity"/>
    <property type="evidence" value="ECO:0007669"/>
    <property type="project" value="TreeGrafter"/>
</dbReference>
<sequence>MIAKLKIVLGICASVVLLTSCPSGIKSGTKPSSVNIGSKSTATGIAYNQKGGFQVDKKFSGQLTGPNLVFIEGGRFTMGSLEEDVLGMHDNVERTVSVQSFYMDETEIANVHYLEYLYAVQKDSTQDFYESALPDTTVWRNDLAFNDPYIEQYLRFPGFRMYPVVGISWKQVNDYCVWRTAAVNQQLAGGDKVKEKKPKKGASTGTAATAATTRTNTTARLTIESGRVLPSYRLPTEAEWEYAAKAMIGTQQEDENQINQRIYPWDGPSLRQSQGKSRGTMLANFKRGRGDYAGIAGKSNDGAIITTEVYKYPPNDFGLYQMAGNVNEWVQDLYRPLSFQDFNDLNPVRRNEKLDKASRYDSKNNNSLIDNKVRVYKGGSWADVAYWLAPGTRRYLDEDSATATIGFRCAMISAGTNK</sequence>
<evidence type="ECO:0000313" key="4">
    <source>
        <dbReference type="Proteomes" id="UP000289455"/>
    </source>
</evidence>
<dbReference type="PROSITE" id="PS51257">
    <property type="entry name" value="PROKAR_LIPOPROTEIN"/>
    <property type="match status" value="1"/>
</dbReference>
<dbReference type="PANTHER" id="PTHR23150">
    <property type="entry name" value="SULFATASE MODIFYING FACTOR 1, 2"/>
    <property type="match status" value="1"/>
</dbReference>
<evidence type="ECO:0000313" key="3">
    <source>
        <dbReference type="EMBL" id="RXK50992.1"/>
    </source>
</evidence>
<gene>
    <name evidence="3" type="primary">gldJ</name>
    <name evidence="3" type="ORF">ESB04_04875</name>
</gene>
<protein>
    <submittedName>
        <fullName evidence="3">Gliding motility lipoprotein GldJ</fullName>
    </submittedName>
</protein>
<proteinExistence type="predicted"/>
<feature type="domain" description="Sulfatase-modifying factor enzyme-like" evidence="2">
    <location>
        <begin position="66"/>
        <end position="410"/>
    </location>
</feature>
<comment type="caution">
    <text evidence="3">The sequence shown here is derived from an EMBL/GenBank/DDBJ whole genome shotgun (WGS) entry which is preliminary data.</text>
</comment>